<dbReference type="SUPFAM" id="SSF56784">
    <property type="entry name" value="HAD-like"/>
    <property type="match status" value="1"/>
</dbReference>
<gene>
    <name evidence="1" type="ORF">UU02_C0028G0011</name>
</gene>
<protein>
    <submittedName>
        <fullName evidence="1">Glycoprotease family protein/hydrolase, beta-phosphoglucomutase family</fullName>
    </submittedName>
</protein>
<comment type="caution">
    <text evidence="1">The sequence shown here is derived from an EMBL/GenBank/DDBJ whole genome shotgun (WGS) entry which is preliminary data.</text>
</comment>
<keyword evidence="1" id="KW-0645">Protease</keyword>
<dbReference type="EMBL" id="LBZA01000028">
    <property type="protein sequence ID" value="KKR63269.1"/>
    <property type="molecule type" value="Genomic_DNA"/>
</dbReference>
<accession>A0A0G0SEK8</accession>
<evidence type="ECO:0000313" key="1">
    <source>
        <dbReference type="EMBL" id="KKR63269.1"/>
    </source>
</evidence>
<dbReference type="GO" id="GO:0006508">
    <property type="term" value="P:proteolysis"/>
    <property type="evidence" value="ECO:0007669"/>
    <property type="project" value="UniProtKB-KW"/>
</dbReference>
<dbReference type="Gene3D" id="3.40.50.1000">
    <property type="entry name" value="HAD superfamily/HAD-like"/>
    <property type="match status" value="1"/>
</dbReference>
<organism evidence="1">
    <name type="scientific">Candidatus Woesebacteria bacterium GW2011_GWA1_40_43</name>
    <dbReference type="NCBI Taxonomy" id="1618553"/>
    <lineage>
        <taxon>Bacteria</taxon>
        <taxon>Candidatus Woeseibacteriota</taxon>
    </lineage>
</organism>
<dbReference type="AlphaFoldDB" id="A0A0G0SEK8"/>
<name>A0A0G0SEK8_9BACT</name>
<dbReference type="InterPro" id="IPR023214">
    <property type="entry name" value="HAD_sf"/>
</dbReference>
<keyword evidence="1" id="KW-0378">Hydrolase</keyword>
<dbReference type="Proteomes" id="UP000034293">
    <property type="component" value="Unassembled WGS sequence"/>
</dbReference>
<sequence>MVIEDSPSGVEAARRAGMKVVAIFSGGDLQALSKADLVVEGFSEITAQAIDQL</sequence>
<proteinExistence type="predicted"/>
<dbReference type="InterPro" id="IPR036412">
    <property type="entry name" value="HAD-like_sf"/>
</dbReference>
<dbReference type="GO" id="GO:0008233">
    <property type="term" value="F:peptidase activity"/>
    <property type="evidence" value="ECO:0007669"/>
    <property type="project" value="UniProtKB-KW"/>
</dbReference>
<reference evidence="1" key="1">
    <citation type="journal article" date="2015" name="Nature">
        <title>rRNA introns, odd ribosomes, and small enigmatic genomes across a large radiation of phyla.</title>
        <authorList>
            <person name="Brown C.T."/>
            <person name="Hug L.A."/>
            <person name="Thomas B.C."/>
            <person name="Sharon I."/>
            <person name="Castelle C.J."/>
            <person name="Singh A."/>
            <person name="Wilkins M.J."/>
            <person name="Williams K.H."/>
            <person name="Banfield J.F."/>
        </authorList>
    </citation>
    <scope>NUCLEOTIDE SEQUENCE [LARGE SCALE GENOMIC DNA]</scope>
</reference>